<comment type="caution">
    <text evidence="2">The sequence shown here is derived from an EMBL/GenBank/DDBJ whole genome shotgun (WGS) entry which is preliminary data.</text>
</comment>
<dbReference type="InterPro" id="IPR007047">
    <property type="entry name" value="Flp_Fap"/>
</dbReference>
<gene>
    <name evidence="2" type="ORF">Cco03nite_80400</name>
</gene>
<sequence>MLGVHSHMLKLITKTQAAWANRDRGATAVEYGLIVALIAAIIVGIVTTLGTDIRTAFTTVVNAI</sequence>
<accession>A0A8J3LEP6</accession>
<keyword evidence="1" id="KW-1133">Transmembrane helix</keyword>
<keyword evidence="1" id="KW-0472">Membrane</keyword>
<dbReference type="Proteomes" id="UP000630887">
    <property type="component" value="Unassembled WGS sequence"/>
</dbReference>
<feature type="transmembrane region" description="Helical" evidence="1">
    <location>
        <begin position="31"/>
        <end position="49"/>
    </location>
</feature>
<evidence type="ECO:0000256" key="1">
    <source>
        <dbReference type="SAM" id="Phobius"/>
    </source>
</evidence>
<dbReference type="AlphaFoldDB" id="A0A8J3LEP6"/>
<protein>
    <recommendedName>
        <fullName evidence="4">Pilus assembly protein Flp/PilA</fullName>
    </recommendedName>
</protein>
<evidence type="ECO:0000313" key="2">
    <source>
        <dbReference type="EMBL" id="GIG11340.1"/>
    </source>
</evidence>
<name>A0A8J3LEP6_9ACTN</name>
<dbReference type="EMBL" id="BONI01000129">
    <property type="protein sequence ID" value="GIG11340.1"/>
    <property type="molecule type" value="Genomic_DNA"/>
</dbReference>
<keyword evidence="3" id="KW-1185">Reference proteome</keyword>
<proteinExistence type="predicted"/>
<evidence type="ECO:0000313" key="3">
    <source>
        <dbReference type="Proteomes" id="UP000630887"/>
    </source>
</evidence>
<evidence type="ECO:0008006" key="4">
    <source>
        <dbReference type="Google" id="ProtNLM"/>
    </source>
</evidence>
<keyword evidence="1" id="KW-0812">Transmembrane</keyword>
<reference evidence="2 3" key="1">
    <citation type="submission" date="2021-01" db="EMBL/GenBank/DDBJ databases">
        <title>Whole genome shotgun sequence of Catellatospora coxensis NBRC 107359.</title>
        <authorList>
            <person name="Komaki H."/>
            <person name="Tamura T."/>
        </authorList>
    </citation>
    <scope>NUCLEOTIDE SEQUENCE [LARGE SCALE GENOMIC DNA]</scope>
    <source>
        <strain evidence="2 3">NBRC 107359</strain>
    </source>
</reference>
<dbReference type="Pfam" id="PF04964">
    <property type="entry name" value="Flp_Fap"/>
    <property type="match status" value="1"/>
</dbReference>
<organism evidence="2 3">
    <name type="scientific">Catellatospora coxensis</name>
    <dbReference type="NCBI Taxonomy" id="310354"/>
    <lineage>
        <taxon>Bacteria</taxon>
        <taxon>Bacillati</taxon>
        <taxon>Actinomycetota</taxon>
        <taxon>Actinomycetes</taxon>
        <taxon>Micromonosporales</taxon>
        <taxon>Micromonosporaceae</taxon>
        <taxon>Catellatospora</taxon>
    </lineage>
</organism>